<dbReference type="GO" id="GO:0000245">
    <property type="term" value="P:spliceosomal complex assembly"/>
    <property type="evidence" value="ECO:0007669"/>
    <property type="project" value="TreeGrafter"/>
</dbReference>
<evidence type="ECO:0000256" key="9">
    <source>
        <dbReference type="PROSITE-ProRule" id="PRU10141"/>
    </source>
</evidence>
<evidence type="ECO:0000256" key="6">
    <source>
        <dbReference type="ARBA" id="ARBA00022840"/>
    </source>
</evidence>
<comment type="catalytic activity">
    <reaction evidence="8">
        <text>L-seryl-[protein] + ATP = O-phospho-L-seryl-[protein] + ADP + H(+)</text>
        <dbReference type="Rhea" id="RHEA:17989"/>
        <dbReference type="Rhea" id="RHEA-COMP:9863"/>
        <dbReference type="Rhea" id="RHEA-COMP:11604"/>
        <dbReference type="ChEBI" id="CHEBI:15378"/>
        <dbReference type="ChEBI" id="CHEBI:29999"/>
        <dbReference type="ChEBI" id="CHEBI:30616"/>
        <dbReference type="ChEBI" id="CHEBI:83421"/>
        <dbReference type="ChEBI" id="CHEBI:456216"/>
        <dbReference type="EC" id="2.7.11.1"/>
    </reaction>
</comment>
<dbReference type="Pfam" id="PF00069">
    <property type="entry name" value="Pkinase"/>
    <property type="match status" value="1"/>
</dbReference>
<dbReference type="GO" id="GO:0004674">
    <property type="term" value="F:protein serine/threonine kinase activity"/>
    <property type="evidence" value="ECO:0007669"/>
    <property type="project" value="UniProtKB-KW"/>
</dbReference>
<proteinExistence type="predicted"/>
<keyword evidence="5" id="KW-0418">Kinase</keyword>
<protein>
    <recommendedName>
        <fullName evidence="1">non-specific serine/threonine protein kinase</fullName>
        <ecNumber evidence="1">2.7.11.1</ecNumber>
    </recommendedName>
</protein>
<dbReference type="Proteomes" id="UP001148614">
    <property type="component" value="Unassembled WGS sequence"/>
</dbReference>
<keyword evidence="12" id="KW-1185">Reference proteome</keyword>
<dbReference type="InterPro" id="IPR051334">
    <property type="entry name" value="SRPK"/>
</dbReference>
<accession>A0A9W8ND10</accession>
<dbReference type="SUPFAM" id="SSF56112">
    <property type="entry name" value="Protein kinase-like (PK-like)"/>
    <property type="match status" value="1"/>
</dbReference>
<evidence type="ECO:0000256" key="8">
    <source>
        <dbReference type="ARBA" id="ARBA00048679"/>
    </source>
</evidence>
<sequence length="439" mass="49249">MSSPSTPPHTMPLGKDSRFEPMCTPCESIEMYRPGGFHPVIVGDTLHKRYRVIRKLGAGSHATVWLAEDTARVKYVALKVHAAKVDVTNEVSIQQQLGVNISKDISSRFLILASDSFILEGPNGRHFCFVTEPMGPSISTVLKAPCKGEFDPLNPPDNRLSTSRNKGILRSVLSGLELLHSNDIVHGDLQPGNLLFPLGDISNFTPNELQSTALRDLVKRKDGKTDLWSPKYLIAPEPITEESVQVRDMVRLADFGGAFRNDHPPSSPVTPLAYRAPEIILGSKVDCAIDIWSFGCFMFELLTDTTLFRVSGFFNPPQVVDDTHFIELSDVLGPLPQHIRDAWPRYSLYYGQNGDRLNSRPSDFDDTEEGKARRTRWPSHTFGLPVTQSLEDRFLERKSQDMGMEEAQEILSLLREILQIEPSKRPSVAQLLAKRWFQV</sequence>
<keyword evidence="2" id="KW-0723">Serine/threonine-protein kinase</keyword>
<evidence type="ECO:0000313" key="11">
    <source>
        <dbReference type="EMBL" id="KAJ3570192.1"/>
    </source>
</evidence>
<dbReference type="AlphaFoldDB" id="A0A9W8ND10"/>
<evidence type="ECO:0000256" key="1">
    <source>
        <dbReference type="ARBA" id="ARBA00012513"/>
    </source>
</evidence>
<dbReference type="GO" id="GO:0005634">
    <property type="term" value="C:nucleus"/>
    <property type="evidence" value="ECO:0007669"/>
    <property type="project" value="TreeGrafter"/>
</dbReference>
<organism evidence="11 12">
    <name type="scientific">Xylaria arbuscula</name>
    <dbReference type="NCBI Taxonomy" id="114810"/>
    <lineage>
        <taxon>Eukaryota</taxon>
        <taxon>Fungi</taxon>
        <taxon>Dikarya</taxon>
        <taxon>Ascomycota</taxon>
        <taxon>Pezizomycotina</taxon>
        <taxon>Sordariomycetes</taxon>
        <taxon>Xylariomycetidae</taxon>
        <taxon>Xylariales</taxon>
        <taxon>Xylariaceae</taxon>
        <taxon>Xylaria</taxon>
    </lineage>
</organism>
<dbReference type="Gene3D" id="3.30.200.20">
    <property type="entry name" value="Phosphorylase Kinase, domain 1"/>
    <property type="match status" value="1"/>
</dbReference>
<dbReference type="GO" id="GO:0005737">
    <property type="term" value="C:cytoplasm"/>
    <property type="evidence" value="ECO:0007669"/>
    <property type="project" value="TreeGrafter"/>
</dbReference>
<comment type="caution">
    <text evidence="11">The sequence shown here is derived from an EMBL/GenBank/DDBJ whole genome shotgun (WGS) entry which is preliminary data.</text>
</comment>
<dbReference type="PANTHER" id="PTHR47634:SF9">
    <property type="entry name" value="PROTEIN KINASE DOMAIN-CONTAINING PROTEIN-RELATED"/>
    <property type="match status" value="1"/>
</dbReference>
<dbReference type="PROSITE" id="PS00107">
    <property type="entry name" value="PROTEIN_KINASE_ATP"/>
    <property type="match status" value="1"/>
</dbReference>
<keyword evidence="3" id="KW-0808">Transferase</keyword>
<feature type="domain" description="Protein kinase" evidence="10">
    <location>
        <begin position="50"/>
        <end position="437"/>
    </location>
</feature>
<dbReference type="InterPro" id="IPR011009">
    <property type="entry name" value="Kinase-like_dom_sf"/>
</dbReference>
<dbReference type="PROSITE" id="PS50011">
    <property type="entry name" value="PROTEIN_KINASE_DOM"/>
    <property type="match status" value="1"/>
</dbReference>
<dbReference type="GO" id="GO:0005524">
    <property type="term" value="F:ATP binding"/>
    <property type="evidence" value="ECO:0007669"/>
    <property type="project" value="UniProtKB-UniRule"/>
</dbReference>
<evidence type="ECO:0000313" key="12">
    <source>
        <dbReference type="Proteomes" id="UP001148614"/>
    </source>
</evidence>
<gene>
    <name evidence="11" type="ORF">NPX13_g5813</name>
</gene>
<dbReference type="PANTHER" id="PTHR47634">
    <property type="entry name" value="PROTEIN KINASE DOMAIN-CONTAINING PROTEIN-RELATED"/>
    <property type="match status" value="1"/>
</dbReference>
<reference evidence="11" key="1">
    <citation type="submission" date="2022-07" db="EMBL/GenBank/DDBJ databases">
        <title>Genome Sequence of Xylaria arbuscula.</title>
        <authorList>
            <person name="Buettner E."/>
        </authorList>
    </citation>
    <scope>NUCLEOTIDE SEQUENCE</scope>
    <source>
        <strain evidence="11">VT107</strain>
    </source>
</reference>
<evidence type="ECO:0000259" key="10">
    <source>
        <dbReference type="PROSITE" id="PS50011"/>
    </source>
</evidence>
<dbReference type="EMBL" id="JANPWZ010000960">
    <property type="protein sequence ID" value="KAJ3570192.1"/>
    <property type="molecule type" value="Genomic_DNA"/>
</dbReference>
<dbReference type="Gene3D" id="1.10.510.10">
    <property type="entry name" value="Transferase(Phosphotransferase) domain 1"/>
    <property type="match status" value="1"/>
</dbReference>
<evidence type="ECO:0000256" key="2">
    <source>
        <dbReference type="ARBA" id="ARBA00022527"/>
    </source>
</evidence>
<evidence type="ECO:0000256" key="7">
    <source>
        <dbReference type="ARBA" id="ARBA00047899"/>
    </source>
</evidence>
<evidence type="ECO:0000256" key="5">
    <source>
        <dbReference type="ARBA" id="ARBA00022777"/>
    </source>
</evidence>
<evidence type="ECO:0000256" key="4">
    <source>
        <dbReference type="ARBA" id="ARBA00022741"/>
    </source>
</evidence>
<keyword evidence="6 9" id="KW-0067">ATP-binding</keyword>
<dbReference type="InterPro" id="IPR000719">
    <property type="entry name" value="Prot_kinase_dom"/>
</dbReference>
<dbReference type="EC" id="2.7.11.1" evidence="1"/>
<keyword evidence="4 9" id="KW-0547">Nucleotide-binding</keyword>
<evidence type="ECO:0000256" key="3">
    <source>
        <dbReference type="ARBA" id="ARBA00022679"/>
    </source>
</evidence>
<name>A0A9W8ND10_9PEZI</name>
<comment type="catalytic activity">
    <reaction evidence="7">
        <text>L-threonyl-[protein] + ATP = O-phospho-L-threonyl-[protein] + ADP + H(+)</text>
        <dbReference type="Rhea" id="RHEA:46608"/>
        <dbReference type="Rhea" id="RHEA-COMP:11060"/>
        <dbReference type="Rhea" id="RHEA-COMP:11605"/>
        <dbReference type="ChEBI" id="CHEBI:15378"/>
        <dbReference type="ChEBI" id="CHEBI:30013"/>
        <dbReference type="ChEBI" id="CHEBI:30616"/>
        <dbReference type="ChEBI" id="CHEBI:61977"/>
        <dbReference type="ChEBI" id="CHEBI:456216"/>
        <dbReference type="EC" id="2.7.11.1"/>
    </reaction>
</comment>
<dbReference type="InterPro" id="IPR017441">
    <property type="entry name" value="Protein_kinase_ATP_BS"/>
</dbReference>
<dbReference type="GO" id="GO:0050684">
    <property type="term" value="P:regulation of mRNA processing"/>
    <property type="evidence" value="ECO:0007669"/>
    <property type="project" value="TreeGrafter"/>
</dbReference>
<dbReference type="VEuPathDB" id="FungiDB:F4678DRAFT_467048"/>
<feature type="binding site" evidence="9">
    <location>
        <position position="79"/>
    </location>
    <ligand>
        <name>ATP</name>
        <dbReference type="ChEBI" id="CHEBI:30616"/>
    </ligand>
</feature>